<organism evidence="1 2">
    <name type="scientific">Ralstonia phage Albius</name>
    <dbReference type="NCBI Taxonomy" id="2759712"/>
    <lineage>
        <taxon>Viruses</taxon>
        <taxon>Duplodnaviria</taxon>
        <taxon>Heunggongvirae</taxon>
        <taxon>Uroviricota</taxon>
        <taxon>Caudoviricetes</taxon>
        <taxon>Rahariannevirus</taxon>
        <taxon>Rahariannevirus raharianne</taxon>
    </lineage>
</organism>
<gene>
    <name evidence="1" type="ORF">U2_00033</name>
</gene>
<sequence length="280" mass="29388">MADITDVSSALVTVIAGIVYPNGTSQPSITGAAVAVYQGWPDAVQLRADLAAGKVNVSVFPQPNMLRIIDSAMSDWSTPSAPVNTVTLTLSGQTVTVGGTVSTPQNAALVVDNKAYVYAVQAGDTLESIATALAALVNVDQTATAAGAVVTIPGAKYISPRVGGVGVATRETRRQEQGYQITVWANCFDQRDPIAAAIDSALSGITKLTLSDGQAAALRFKNSRQDDSQQKEGIYRRDLFYAVEFSTFQSQTLTQITATIENVSAGPSLDAQFPIKTIVE</sequence>
<protein>
    <submittedName>
        <fullName evidence="1">Uncharacterized protein</fullName>
    </submittedName>
</protein>
<evidence type="ECO:0000313" key="2">
    <source>
        <dbReference type="Proteomes" id="UP000515258"/>
    </source>
</evidence>
<dbReference type="Proteomes" id="UP000515258">
    <property type="component" value="Segment"/>
</dbReference>
<evidence type="ECO:0000313" key="1">
    <source>
        <dbReference type="EMBL" id="QMV32408.1"/>
    </source>
</evidence>
<proteinExistence type="predicted"/>
<reference evidence="1 2" key="1">
    <citation type="submission" date="2020-07" db="EMBL/GenBank/DDBJ databases">
        <title>Ralstonia phages.</title>
        <authorList>
            <person name="Trotereau A."/>
            <person name="Boyer C."/>
            <person name="Torres-Barcelo C."/>
        </authorList>
    </citation>
    <scope>NUCLEOTIDE SEQUENCE [LARGE SCALE GENOMIC DNA]</scope>
</reference>
<accession>A0A7G5B7Y5</accession>
<name>A0A7G5B7Y5_9CAUD</name>
<dbReference type="EMBL" id="MT740726">
    <property type="protein sequence ID" value="QMV32408.1"/>
    <property type="molecule type" value="Genomic_DNA"/>
</dbReference>